<dbReference type="GO" id="GO:0016151">
    <property type="term" value="F:nickel cation binding"/>
    <property type="evidence" value="ECO:0007669"/>
    <property type="project" value="InterPro"/>
</dbReference>
<evidence type="ECO:0000256" key="1">
    <source>
        <dbReference type="ARBA" id="ARBA00007177"/>
    </source>
</evidence>
<evidence type="ECO:0000313" key="4">
    <source>
        <dbReference type="Proteomes" id="UP000235786"/>
    </source>
</evidence>
<dbReference type="PANTHER" id="PTHR33643:SF1">
    <property type="entry name" value="UREASE ACCESSORY PROTEIN D"/>
    <property type="match status" value="1"/>
</dbReference>
<gene>
    <name evidence="3" type="ORF">L207DRAFT_581644</name>
</gene>
<reference evidence="3 4" key="1">
    <citation type="submission" date="2016-04" db="EMBL/GenBank/DDBJ databases">
        <title>A degradative enzymes factory behind the ericoid mycorrhizal symbiosis.</title>
        <authorList>
            <consortium name="DOE Joint Genome Institute"/>
            <person name="Martino E."/>
            <person name="Morin E."/>
            <person name="Grelet G."/>
            <person name="Kuo A."/>
            <person name="Kohler A."/>
            <person name="Daghino S."/>
            <person name="Barry K."/>
            <person name="Choi C."/>
            <person name="Cichocki N."/>
            <person name="Clum A."/>
            <person name="Copeland A."/>
            <person name="Hainaut M."/>
            <person name="Haridas S."/>
            <person name="Labutti K."/>
            <person name="Lindquist E."/>
            <person name="Lipzen A."/>
            <person name="Khouja H.-R."/>
            <person name="Murat C."/>
            <person name="Ohm R."/>
            <person name="Olson A."/>
            <person name="Spatafora J."/>
            <person name="Veneault-Fourrey C."/>
            <person name="Henrissat B."/>
            <person name="Grigoriev I."/>
            <person name="Martin F."/>
            <person name="Perotto S."/>
        </authorList>
    </citation>
    <scope>NUCLEOTIDE SEQUENCE [LARGE SCALE GENOMIC DNA]</scope>
    <source>
        <strain evidence="3 4">F</strain>
    </source>
</reference>
<sequence>MTSPFPASSSTPGEGQIVVELLPHGISALSTITFQYPLKLISPSPAAGQKSVLVFLLTYGGGLVGGDRVHLTINVKPNAKLSIVTQGHTKVFKSPSRDVITRQRLHVTVQANAALCLLPDPVQPFGESVYQQSQSFFLADTASLCLLDWVSAGRTARGEDWDLHAWSGRNEVWAIPEVGGKARLLLRDNVILEGDVPGSKGKELRDKMQQMGIFGTLVLRGPLVQDLAEFFLSEFATLPRIGARDFRSQDNVDKDNGITLSPQEIWRQARLKQEKADSILWSAARVRGCTVVKFGARTVEGGRHWIGNILKQERSIARVFGDDSIMCVR</sequence>
<dbReference type="Pfam" id="PF01774">
    <property type="entry name" value="UreD"/>
    <property type="match status" value="1"/>
</dbReference>
<proteinExistence type="inferred from homology"/>
<evidence type="ECO:0000256" key="2">
    <source>
        <dbReference type="ARBA" id="ARBA00023186"/>
    </source>
</evidence>
<dbReference type="HAMAP" id="MF_01384">
    <property type="entry name" value="UreD"/>
    <property type="match status" value="1"/>
</dbReference>
<organism evidence="3 4">
    <name type="scientific">Hyaloscypha variabilis (strain UAMH 11265 / GT02V1 / F)</name>
    <name type="common">Meliniomyces variabilis</name>
    <dbReference type="NCBI Taxonomy" id="1149755"/>
    <lineage>
        <taxon>Eukaryota</taxon>
        <taxon>Fungi</taxon>
        <taxon>Dikarya</taxon>
        <taxon>Ascomycota</taxon>
        <taxon>Pezizomycotina</taxon>
        <taxon>Leotiomycetes</taxon>
        <taxon>Helotiales</taxon>
        <taxon>Hyaloscyphaceae</taxon>
        <taxon>Hyaloscypha</taxon>
        <taxon>Hyaloscypha variabilis</taxon>
    </lineage>
</organism>
<dbReference type="PANTHER" id="PTHR33643">
    <property type="entry name" value="UREASE ACCESSORY PROTEIN D"/>
    <property type="match status" value="1"/>
</dbReference>
<evidence type="ECO:0000313" key="3">
    <source>
        <dbReference type="EMBL" id="PMD41199.1"/>
    </source>
</evidence>
<name>A0A2J6RRQ1_HYAVF</name>
<dbReference type="AlphaFoldDB" id="A0A2J6RRQ1"/>
<dbReference type="Proteomes" id="UP000235786">
    <property type="component" value="Unassembled WGS sequence"/>
</dbReference>
<dbReference type="EMBL" id="KZ613944">
    <property type="protein sequence ID" value="PMD41199.1"/>
    <property type="molecule type" value="Genomic_DNA"/>
</dbReference>
<dbReference type="OrthoDB" id="5550464at2759"/>
<dbReference type="STRING" id="1149755.A0A2J6RRQ1"/>
<keyword evidence="4" id="KW-1185">Reference proteome</keyword>
<accession>A0A2J6RRQ1</accession>
<comment type="similarity">
    <text evidence="1">Belongs to the UreD family.</text>
</comment>
<protein>
    <submittedName>
        <fullName evidence="3">Urease accessory protein-like protein UreD</fullName>
    </submittedName>
</protein>
<keyword evidence="2" id="KW-0143">Chaperone</keyword>
<dbReference type="InterPro" id="IPR002669">
    <property type="entry name" value="UreD"/>
</dbReference>